<gene>
    <name evidence="2" type="ORF">OB919_08055</name>
</gene>
<evidence type="ECO:0000313" key="3">
    <source>
        <dbReference type="Proteomes" id="UP001321047"/>
    </source>
</evidence>
<evidence type="ECO:0008006" key="4">
    <source>
        <dbReference type="Google" id="ProtNLM"/>
    </source>
</evidence>
<feature type="region of interest" description="Disordered" evidence="1">
    <location>
        <begin position="557"/>
        <end position="581"/>
    </location>
</feature>
<feature type="compositionally biased region" description="Polar residues" evidence="1">
    <location>
        <begin position="569"/>
        <end position="581"/>
    </location>
</feature>
<protein>
    <recommendedName>
        <fullName evidence="4">PglZ domain-containing protein</fullName>
    </recommendedName>
</protein>
<name>A0AAP2Z8E6_9EURY</name>
<proteinExistence type="predicted"/>
<dbReference type="EMBL" id="JAOPJZ010000004">
    <property type="protein sequence ID" value="MCU4751935.1"/>
    <property type="molecule type" value="Genomic_DNA"/>
</dbReference>
<sequence length="634" mass="71092">MGARELSSVIETLGSWEAPSYLLLYPEELQLSTVFQTIRERFPEATVVDTEGVPAGGISPTGSGPHIVPLLDFPDAAAPNESTDQALKSLCETSKTLFVAPIWFEICLRHPSSPRWVTRIETLRPSDTEAIEDTIPKFDPKLALHDRNQRRILYYYMEHRQFRSAVKAAYRGASTRIEICIEKNALDSLPNDVKKLLPESNNRLYRSLAAIKLREQNELQLAEFRQMYGDIRQINASPVNTPLVETILDGISREIPLPPFELTDIRLLTSQLYRTEETEEVIRQVATDLIEGNISHIDMGENNTNMIRKVASRCRLFTNIASNPTVCDFYRSLPALILTQQITEAPATDDVLDIIDIYAKIENHEAKSPITNLLTEGYRGGKFDELYNVHRVADFLEEPGPKLVLVIDSLGLLEESVRNLIRNQADIEPGYAVSPAHSTTDTFVNELRDQVDFSNLGGYIEGTGLKSQSVRSFVNQNEDRDELQNRLNAGESIILYDARLDVSARYENSRAREVEDYVRTITRFISRFNSMADIMVTSDHGMVETFPEDVIERHVTGDSSSHTTHNRGVITSSPPSNLSNIGSIEIEQTGSNGSETMITPLNPHSRIGTQTENIWTHGGISVEESLIPCFIVTA</sequence>
<dbReference type="Proteomes" id="UP001321047">
    <property type="component" value="Unassembled WGS sequence"/>
</dbReference>
<evidence type="ECO:0000256" key="1">
    <source>
        <dbReference type="SAM" id="MobiDB-lite"/>
    </source>
</evidence>
<reference evidence="2 3" key="1">
    <citation type="submission" date="2022-09" db="EMBL/GenBank/DDBJ databases">
        <title>Enrichment on poylsaccharides allowed isolation of novel metabolic and taxonomic groups of Haloarchaea.</title>
        <authorList>
            <person name="Sorokin D.Y."/>
            <person name="Elcheninov A.G."/>
            <person name="Khizhniak T.V."/>
            <person name="Kolganova T.V."/>
            <person name="Kublanov I.V."/>
        </authorList>
    </citation>
    <scope>NUCLEOTIDE SEQUENCE [LARGE SCALE GENOMIC DNA]</scope>
    <source>
        <strain evidence="2 3">AArc-curdl1</strain>
    </source>
</reference>
<evidence type="ECO:0000313" key="2">
    <source>
        <dbReference type="EMBL" id="MCU4751935.1"/>
    </source>
</evidence>
<accession>A0AAP2Z8E6</accession>
<dbReference type="RefSeq" id="WP_342808213.1">
    <property type="nucleotide sequence ID" value="NZ_JAOPJZ010000004.1"/>
</dbReference>
<dbReference type="Pfam" id="PF08665">
    <property type="entry name" value="PglZ"/>
    <property type="match status" value="1"/>
</dbReference>
<comment type="caution">
    <text evidence="2">The sequence shown here is derived from an EMBL/GenBank/DDBJ whole genome shotgun (WGS) entry which is preliminary data.</text>
</comment>
<keyword evidence="3" id="KW-1185">Reference proteome</keyword>
<organism evidence="2 3">
    <name type="scientific">Natronosalvus hydrolyticus</name>
    <dbReference type="NCBI Taxonomy" id="2979988"/>
    <lineage>
        <taxon>Archaea</taxon>
        <taxon>Methanobacteriati</taxon>
        <taxon>Methanobacteriota</taxon>
        <taxon>Stenosarchaea group</taxon>
        <taxon>Halobacteria</taxon>
        <taxon>Halobacteriales</taxon>
        <taxon>Natrialbaceae</taxon>
        <taxon>Natronosalvus</taxon>
    </lineage>
</organism>
<dbReference type="AlphaFoldDB" id="A0AAP2Z8E6"/>